<evidence type="ECO:0000313" key="3">
    <source>
        <dbReference type="Proteomes" id="UP001222275"/>
    </source>
</evidence>
<organism evidence="2 3">
    <name type="scientific">Thiomicrorhabdus lithotrophica</name>
    <dbReference type="NCBI Taxonomy" id="2949997"/>
    <lineage>
        <taxon>Bacteria</taxon>
        <taxon>Pseudomonadati</taxon>
        <taxon>Pseudomonadota</taxon>
        <taxon>Gammaproteobacteria</taxon>
        <taxon>Thiotrichales</taxon>
        <taxon>Piscirickettsiaceae</taxon>
        <taxon>Thiomicrorhabdus</taxon>
    </lineage>
</organism>
<protein>
    <submittedName>
        <fullName evidence="2">Uncharacterized protein</fullName>
    </submittedName>
</protein>
<sequence length="65" mass="7418">MLKKESSDEIEKSDSVSQILSQSKQVNSKPPQHVIDKMNRILVAAVKEGKTPAELEDDIYRKMFE</sequence>
<feature type="compositionally biased region" description="Polar residues" evidence="1">
    <location>
        <begin position="18"/>
        <end position="30"/>
    </location>
</feature>
<dbReference type="RefSeq" id="WP_275595094.1">
    <property type="nucleotide sequence ID" value="NZ_CP102381.1"/>
</dbReference>
<reference evidence="2 3" key="1">
    <citation type="submission" date="2022-06" db="EMBL/GenBank/DDBJ databases">
        <title>Thiomicrohabdus sp. nov, an obligately chemolithoautotrophic, sulfur-oxidizing bacterium isolated from beach of Guanyin Mountain. Amoy.</title>
        <authorList>
            <person name="Zhu H."/>
        </authorList>
    </citation>
    <scope>NUCLEOTIDE SEQUENCE [LARGE SCALE GENOMIC DNA]</scope>
    <source>
        <strain evidence="2 3">XGS-01</strain>
    </source>
</reference>
<keyword evidence="3" id="KW-1185">Reference proteome</keyword>
<evidence type="ECO:0000256" key="1">
    <source>
        <dbReference type="SAM" id="MobiDB-lite"/>
    </source>
</evidence>
<accession>A0ABY8CC93</accession>
<proteinExistence type="predicted"/>
<feature type="region of interest" description="Disordered" evidence="1">
    <location>
        <begin position="1"/>
        <end position="33"/>
    </location>
</feature>
<dbReference type="EMBL" id="CP102381">
    <property type="protein sequence ID" value="WEJ62837.1"/>
    <property type="molecule type" value="Genomic_DNA"/>
</dbReference>
<feature type="compositionally biased region" description="Basic and acidic residues" evidence="1">
    <location>
        <begin position="1"/>
        <end position="14"/>
    </location>
</feature>
<evidence type="ECO:0000313" key="2">
    <source>
        <dbReference type="EMBL" id="WEJ62837.1"/>
    </source>
</evidence>
<dbReference type="Proteomes" id="UP001222275">
    <property type="component" value="Chromosome"/>
</dbReference>
<gene>
    <name evidence="2" type="ORF">NR989_00925</name>
</gene>
<name>A0ABY8CC93_9GAMM</name>